<feature type="non-terminal residue" evidence="1">
    <location>
        <position position="1"/>
    </location>
</feature>
<protein>
    <recommendedName>
        <fullName evidence="3">BTB domain-containing protein</fullName>
    </recommendedName>
</protein>
<dbReference type="STRING" id="139420.A0A371DAI6"/>
<proteinExistence type="predicted"/>
<evidence type="ECO:0000313" key="2">
    <source>
        <dbReference type="Proteomes" id="UP000256964"/>
    </source>
</evidence>
<evidence type="ECO:0000313" key="1">
    <source>
        <dbReference type="EMBL" id="RDX49541.1"/>
    </source>
</evidence>
<dbReference type="AlphaFoldDB" id="A0A371DAI6"/>
<reference evidence="1 2" key="1">
    <citation type="journal article" date="2018" name="Biotechnol. Biofuels">
        <title>Integrative visual omics of the white-rot fungus Polyporus brumalis exposes the biotechnological potential of its oxidative enzymes for delignifying raw plant biomass.</title>
        <authorList>
            <person name="Miyauchi S."/>
            <person name="Rancon A."/>
            <person name="Drula E."/>
            <person name="Hage H."/>
            <person name="Chaduli D."/>
            <person name="Favel A."/>
            <person name="Grisel S."/>
            <person name="Henrissat B."/>
            <person name="Herpoel-Gimbert I."/>
            <person name="Ruiz-Duenas F.J."/>
            <person name="Chevret D."/>
            <person name="Hainaut M."/>
            <person name="Lin J."/>
            <person name="Wang M."/>
            <person name="Pangilinan J."/>
            <person name="Lipzen A."/>
            <person name="Lesage-Meessen L."/>
            <person name="Navarro D."/>
            <person name="Riley R."/>
            <person name="Grigoriev I.V."/>
            <person name="Zhou S."/>
            <person name="Raouche S."/>
            <person name="Rosso M.N."/>
        </authorList>
    </citation>
    <scope>NUCLEOTIDE SEQUENCE [LARGE SCALE GENOMIC DNA]</scope>
    <source>
        <strain evidence="1 2">BRFM 1820</strain>
    </source>
</reference>
<accession>A0A371DAI6</accession>
<dbReference type="Gene3D" id="3.30.710.10">
    <property type="entry name" value="Potassium Channel Kv1.1, Chain A"/>
    <property type="match status" value="1"/>
</dbReference>
<evidence type="ECO:0008006" key="3">
    <source>
        <dbReference type="Google" id="ProtNLM"/>
    </source>
</evidence>
<dbReference type="EMBL" id="KZ857405">
    <property type="protein sequence ID" value="RDX49541.1"/>
    <property type="molecule type" value="Genomic_DNA"/>
</dbReference>
<dbReference type="InterPro" id="IPR011333">
    <property type="entry name" value="SKP1/BTB/POZ_sf"/>
</dbReference>
<dbReference type="Proteomes" id="UP000256964">
    <property type="component" value="Unassembled WGS sequence"/>
</dbReference>
<sequence length="208" mass="23984">KRDEEFWLEDGNIILVTTTRPTAFRIYKALLTRQIEIFADMFASSTPHEGEMYQDCPVVQLPDAPEDLRHLLRVLVPSKTPLFWRNKGDPLPTLHSFSAIIRLSHKYHIDQLQAQALAALKEHYCDTLDAYDARVPIYDQDDRRSGESTVEIIELARLTDTPSLLPVALYECLTKGQLHRGWRREDGTLVRLSNAHQQRCNNARDEFA</sequence>
<organism evidence="1 2">
    <name type="scientific">Lentinus brumalis</name>
    <dbReference type="NCBI Taxonomy" id="2498619"/>
    <lineage>
        <taxon>Eukaryota</taxon>
        <taxon>Fungi</taxon>
        <taxon>Dikarya</taxon>
        <taxon>Basidiomycota</taxon>
        <taxon>Agaricomycotina</taxon>
        <taxon>Agaricomycetes</taxon>
        <taxon>Polyporales</taxon>
        <taxon>Polyporaceae</taxon>
        <taxon>Lentinus</taxon>
    </lineage>
</organism>
<keyword evidence="2" id="KW-1185">Reference proteome</keyword>
<feature type="non-terminal residue" evidence="1">
    <location>
        <position position="208"/>
    </location>
</feature>
<dbReference type="OrthoDB" id="2765779at2759"/>
<gene>
    <name evidence="1" type="ORF">OH76DRAFT_1316349</name>
</gene>
<name>A0A371DAI6_9APHY</name>